<evidence type="ECO:0000259" key="1">
    <source>
        <dbReference type="Pfam" id="PF01882"/>
    </source>
</evidence>
<name>A0A8J6PMR6_9HYPH</name>
<protein>
    <submittedName>
        <fullName evidence="2">DUF58 domain-containing protein</fullName>
    </submittedName>
</protein>
<sequence length="304" mass="33860">MARIGESVAAVTTTDALARGRQRASLVPDLLVEARRIVNTVIAGWHGRKKRGIGENFWQFRPYVEGEAIARIDWRRSARDEQTYVRDREWEAAHTVWIWADPSPSMLYQSTTATVSKQSRALVLSLALAELLSRSGERIAWPGLTEPFSARNGAERMAAHLAHAPTLPMRPDLTAIRRFSDIILVGDFLDPVEETMAWLDPLARHGVRAHLVEVADPAEETFPYSGRTEFTDPETGEKLTAGRAETLVSAYRNVYVARREELAAWCKRQGWSYTVNHTDRLASEALVKVHMAMSLGDAAKGGAA</sequence>
<feature type="domain" description="DUF58" evidence="1">
    <location>
        <begin position="60"/>
        <end position="254"/>
    </location>
</feature>
<proteinExistence type="predicted"/>
<dbReference type="PANTHER" id="PTHR33608:SF6">
    <property type="entry name" value="BLL2464 PROTEIN"/>
    <property type="match status" value="1"/>
</dbReference>
<dbReference type="Proteomes" id="UP000643405">
    <property type="component" value="Unassembled WGS sequence"/>
</dbReference>
<gene>
    <name evidence="2" type="ORF">ICI42_07615</name>
</gene>
<evidence type="ECO:0000313" key="3">
    <source>
        <dbReference type="Proteomes" id="UP000643405"/>
    </source>
</evidence>
<dbReference type="EMBL" id="JACVVX010000002">
    <property type="protein sequence ID" value="MBD0414517.1"/>
    <property type="molecule type" value="Genomic_DNA"/>
</dbReference>
<dbReference type="Pfam" id="PF01882">
    <property type="entry name" value="DUF58"/>
    <property type="match status" value="1"/>
</dbReference>
<accession>A0A8J6PMR6</accession>
<evidence type="ECO:0000313" key="2">
    <source>
        <dbReference type="EMBL" id="MBD0414517.1"/>
    </source>
</evidence>
<dbReference type="PANTHER" id="PTHR33608">
    <property type="entry name" value="BLL2464 PROTEIN"/>
    <property type="match status" value="1"/>
</dbReference>
<reference evidence="2" key="1">
    <citation type="submission" date="2020-09" db="EMBL/GenBank/DDBJ databases">
        <title>Genome seq and assembly of Tianweitania sp.</title>
        <authorList>
            <person name="Chhetri G."/>
        </authorList>
    </citation>
    <scope>NUCLEOTIDE SEQUENCE</scope>
    <source>
        <strain evidence="2">Rool2</strain>
    </source>
</reference>
<comment type="caution">
    <text evidence="2">The sequence shown here is derived from an EMBL/GenBank/DDBJ whole genome shotgun (WGS) entry which is preliminary data.</text>
</comment>
<keyword evidence="3" id="KW-1185">Reference proteome</keyword>
<organism evidence="2 3">
    <name type="scientific">Oryzicola mucosus</name>
    <dbReference type="NCBI Taxonomy" id="2767425"/>
    <lineage>
        <taxon>Bacteria</taxon>
        <taxon>Pseudomonadati</taxon>
        <taxon>Pseudomonadota</taxon>
        <taxon>Alphaproteobacteria</taxon>
        <taxon>Hyphomicrobiales</taxon>
        <taxon>Phyllobacteriaceae</taxon>
        <taxon>Oryzicola</taxon>
    </lineage>
</organism>
<dbReference type="RefSeq" id="WP_188163957.1">
    <property type="nucleotide sequence ID" value="NZ_JACVVX010000002.1"/>
</dbReference>
<dbReference type="InterPro" id="IPR002881">
    <property type="entry name" value="DUF58"/>
</dbReference>
<dbReference type="AlphaFoldDB" id="A0A8J6PMR6"/>